<evidence type="ECO:0000313" key="1">
    <source>
        <dbReference type="EMBL" id="VGO20752.1"/>
    </source>
</evidence>
<keyword evidence="2" id="KW-1185">Reference proteome</keyword>
<reference evidence="1 2" key="1">
    <citation type="submission" date="2019-04" db="EMBL/GenBank/DDBJ databases">
        <authorList>
            <person name="Van Vliet M D."/>
        </authorList>
    </citation>
    <scope>NUCLEOTIDE SEQUENCE [LARGE SCALE GENOMIC DNA]</scope>
    <source>
        <strain evidence="1 2">F21</strain>
    </source>
</reference>
<dbReference type="EMBL" id="CAAHFH010000002">
    <property type="protein sequence ID" value="VGO20752.1"/>
    <property type="molecule type" value="Genomic_DNA"/>
</dbReference>
<gene>
    <name evidence="1" type="ORF">SCARR_02819</name>
</gene>
<dbReference type="AlphaFoldDB" id="A0A6C2UKI9"/>
<evidence type="ECO:0000313" key="2">
    <source>
        <dbReference type="Proteomes" id="UP000346198"/>
    </source>
</evidence>
<sequence length="104" mass="12400">MRYVLGMLFLSHLKLLYKWLIPVLSVSILKPLCDLRRTALEQDKRTGINHSKNIDINWFKFVYAINQAVVTIKKKMIMMRFLKGQLFDEYRLIISNVFNSFVFI</sequence>
<dbReference type="Proteomes" id="UP000346198">
    <property type="component" value="Unassembled WGS sequence"/>
</dbReference>
<protein>
    <submittedName>
        <fullName evidence="1">Uncharacterized protein</fullName>
    </submittedName>
</protein>
<organism evidence="1 2">
    <name type="scientific">Pontiella sulfatireligans</name>
    <dbReference type="NCBI Taxonomy" id="2750658"/>
    <lineage>
        <taxon>Bacteria</taxon>
        <taxon>Pseudomonadati</taxon>
        <taxon>Kiritimatiellota</taxon>
        <taxon>Kiritimatiellia</taxon>
        <taxon>Kiritimatiellales</taxon>
        <taxon>Pontiellaceae</taxon>
        <taxon>Pontiella</taxon>
    </lineage>
</organism>
<name>A0A6C2UKI9_9BACT</name>
<proteinExistence type="predicted"/>
<accession>A0A6C2UKI9</accession>